<gene>
    <name evidence="9" type="primary">LOC114914671</name>
</gene>
<proteinExistence type="inferred from homology"/>
<sequence>MAMILEAFVGKLLDKLSEFIWGEIFIMRDVQDELKQLQRRIERLSGYLESAEHKRHEDRTINNWVVELKDVMYDAEDIIERCMIEGRILLENHPSTLAMMYGKKMYGRICLDMPLKMQHLPARL</sequence>
<keyword evidence="4" id="KW-0547">Nucleotide-binding</keyword>
<keyword evidence="2" id="KW-0433">Leucine-rich repeat</keyword>
<keyword evidence="3" id="KW-0677">Repeat</keyword>
<dbReference type="RefSeq" id="XP_029123314.1">
    <property type="nucleotide sequence ID" value="XM_029267481.1"/>
</dbReference>
<evidence type="ECO:0000256" key="2">
    <source>
        <dbReference type="ARBA" id="ARBA00022614"/>
    </source>
</evidence>
<comment type="similarity">
    <text evidence="1">Belongs to the disease resistance NB-LRR family.</text>
</comment>
<name>A0A8N4IGJ5_ELAGV</name>
<evidence type="ECO:0000256" key="4">
    <source>
        <dbReference type="ARBA" id="ARBA00022741"/>
    </source>
</evidence>
<keyword evidence="8" id="KW-1185">Reference proteome</keyword>
<dbReference type="InterPro" id="IPR041118">
    <property type="entry name" value="Rx_N"/>
</dbReference>
<reference evidence="9" key="1">
    <citation type="submission" date="2025-08" db="UniProtKB">
        <authorList>
            <consortium name="RefSeq"/>
        </authorList>
    </citation>
    <scope>IDENTIFICATION</scope>
</reference>
<evidence type="ECO:0000313" key="8">
    <source>
        <dbReference type="Proteomes" id="UP000504607"/>
    </source>
</evidence>
<accession>A0A8N4IGJ5</accession>
<dbReference type="Gene3D" id="1.20.5.4130">
    <property type="match status" value="1"/>
</dbReference>
<feature type="domain" description="Disease resistance N-terminal" evidence="7">
    <location>
        <begin position="8"/>
        <end position="86"/>
    </location>
</feature>
<dbReference type="Proteomes" id="UP000504607">
    <property type="component" value="Chromosome 12"/>
</dbReference>
<dbReference type="GO" id="GO:0006952">
    <property type="term" value="P:defense response"/>
    <property type="evidence" value="ECO:0007669"/>
    <property type="project" value="UniProtKB-KW"/>
</dbReference>
<evidence type="ECO:0000313" key="9">
    <source>
        <dbReference type="RefSeq" id="XP_029123314.1"/>
    </source>
</evidence>
<keyword evidence="5" id="KW-0611">Plant defense</keyword>
<dbReference type="AlphaFoldDB" id="A0A8N4IGJ5"/>
<organism evidence="8 9">
    <name type="scientific">Elaeis guineensis var. tenera</name>
    <name type="common">Oil palm</name>
    <dbReference type="NCBI Taxonomy" id="51953"/>
    <lineage>
        <taxon>Eukaryota</taxon>
        <taxon>Viridiplantae</taxon>
        <taxon>Streptophyta</taxon>
        <taxon>Embryophyta</taxon>
        <taxon>Tracheophyta</taxon>
        <taxon>Spermatophyta</taxon>
        <taxon>Magnoliopsida</taxon>
        <taxon>Liliopsida</taxon>
        <taxon>Arecaceae</taxon>
        <taxon>Arecoideae</taxon>
        <taxon>Cocoseae</taxon>
        <taxon>Elaeidinae</taxon>
        <taxon>Elaeis</taxon>
    </lineage>
</organism>
<dbReference type="InterPro" id="IPR038005">
    <property type="entry name" value="RX-like_CC"/>
</dbReference>
<feature type="coiled-coil region" evidence="6">
    <location>
        <begin position="27"/>
        <end position="54"/>
    </location>
</feature>
<evidence type="ECO:0000256" key="1">
    <source>
        <dbReference type="ARBA" id="ARBA00008894"/>
    </source>
</evidence>
<dbReference type="Pfam" id="PF18052">
    <property type="entry name" value="Rx_N"/>
    <property type="match status" value="1"/>
</dbReference>
<evidence type="ECO:0000256" key="3">
    <source>
        <dbReference type="ARBA" id="ARBA00022737"/>
    </source>
</evidence>
<dbReference type="OrthoDB" id="767398at2759"/>
<evidence type="ECO:0000259" key="7">
    <source>
        <dbReference type="Pfam" id="PF18052"/>
    </source>
</evidence>
<dbReference type="CDD" id="cd14798">
    <property type="entry name" value="RX-CC_like"/>
    <property type="match status" value="1"/>
</dbReference>
<protein>
    <submittedName>
        <fullName evidence="9">Disease resistance protein At1g50180</fullName>
    </submittedName>
</protein>
<dbReference type="GO" id="GO:0000166">
    <property type="term" value="F:nucleotide binding"/>
    <property type="evidence" value="ECO:0007669"/>
    <property type="project" value="UniProtKB-KW"/>
</dbReference>
<evidence type="ECO:0000256" key="6">
    <source>
        <dbReference type="SAM" id="Coils"/>
    </source>
</evidence>
<keyword evidence="6" id="KW-0175">Coiled coil</keyword>
<evidence type="ECO:0000256" key="5">
    <source>
        <dbReference type="ARBA" id="ARBA00022821"/>
    </source>
</evidence>